<dbReference type="GO" id="GO:0043565">
    <property type="term" value="F:sequence-specific DNA binding"/>
    <property type="evidence" value="ECO:0007669"/>
    <property type="project" value="InterPro"/>
</dbReference>
<dbReference type="InterPro" id="IPR001789">
    <property type="entry name" value="Sig_transdc_resp-reg_receiver"/>
</dbReference>
<evidence type="ECO:0000259" key="5">
    <source>
        <dbReference type="PROSITE" id="PS01124"/>
    </source>
</evidence>
<proteinExistence type="predicted"/>
<dbReference type="Proteomes" id="UP001333710">
    <property type="component" value="Chromosome"/>
</dbReference>
<evidence type="ECO:0000256" key="1">
    <source>
        <dbReference type="ARBA" id="ARBA00023015"/>
    </source>
</evidence>
<dbReference type="PROSITE" id="PS50110">
    <property type="entry name" value="RESPONSE_REGULATORY"/>
    <property type="match status" value="1"/>
</dbReference>
<dbReference type="PROSITE" id="PS00041">
    <property type="entry name" value="HTH_ARAC_FAMILY_1"/>
    <property type="match status" value="1"/>
</dbReference>
<dbReference type="Pfam" id="PF12833">
    <property type="entry name" value="HTH_18"/>
    <property type="match status" value="1"/>
</dbReference>
<dbReference type="Gene3D" id="1.10.10.60">
    <property type="entry name" value="Homeodomain-like"/>
    <property type="match status" value="1"/>
</dbReference>
<dbReference type="Gene3D" id="6.10.250.690">
    <property type="match status" value="1"/>
</dbReference>
<dbReference type="InterPro" id="IPR018062">
    <property type="entry name" value="HTH_AraC-typ_CS"/>
</dbReference>
<gene>
    <name evidence="7" type="ORF">MACH26_22350</name>
</gene>
<evidence type="ECO:0000313" key="8">
    <source>
        <dbReference type="Proteomes" id="UP001333710"/>
    </source>
</evidence>
<dbReference type="PANTHER" id="PTHR43280">
    <property type="entry name" value="ARAC-FAMILY TRANSCRIPTIONAL REGULATOR"/>
    <property type="match status" value="1"/>
</dbReference>
<dbReference type="PRINTS" id="PR00032">
    <property type="entry name" value="HTHARAC"/>
</dbReference>
<dbReference type="GO" id="GO:0003700">
    <property type="term" value="F:DNA-binding transcription factor activity"/>
    <property type="evidence" value="ECO:0007669"/>
    <property type="project" value="InterPro"/>
</dbReference>
<evidence type="ECO:0000256" key="2">
    <source>
        <dbReference type="ARBA" id="ARBA00023125"/>
    </source>
</evidence>
<feature type="domain" description="HTH araC/xylS-type" evidence="5">
    <location>
        <begin position="67"/>
        <end position="165"/>
    </location>
</feature>
<dbReference type="AlphaFoldDB" id="A0AA48HK46"/>
<dbReference type="SUPFAM" id="SSF52172">
    <property type="entry name" value="CheY-like"/>
    <property type="match status" value="1"/>
</dbReference>
<dbReference type="EMBL" id="AP027272">
    <property type="protein sequence ID" value="BDX06714.1"/>
    <property type="molecule type" value="Genomic_DNA"/>
</dbReference>
<dbReference type="InterPro" id="IPR011006">
    <property type="entry name" value="CheY-like_superfamily"/>
</dbReference>
<keyword evidence="8" id="KW-1185">Reference proteome</keyword>
<evidence type="ECO:0000259" key="6">
    <source>
        <dbReference type="PROSITE" id="PS50110"/>
    </source>
</evidence>
<accession>A0AA48HK46</accession>
<keyword evidence="2" id="KW-0238">DNA-binding</keyword>
<dbReference type="SUPFAM" id="SSF46689">
    <property type="entry name" value="Homeodomain-like"/>
    <property type="match status" value="1"/>
</dbReference>
<keyword evidence="1" id="KW-0805">Transcription regulation</keyword>
<dbReference type="InterPro" id="IPR018060">
    <property type="entry name" value="HTH_AraC"/>
</dbReference>
<evidence type="ECO:0000256" key="4">
    <source>
        <dbReference type="PROSITE-ProRule" id="PRU00169"/>
    </source>
</evidence>
<sequence length="172" mass="20380">MKGWEENVDDYLTKPFNFKELRIRIQRLLSIRDILRKKHTADLSNKLATKNQEAISFQTKRDKEFFNRFEKVIGEHYQQEHFTRAEAASDLAMSERQLNRKLSALVDYNFCEYLRKYRLQKSKELLLSGKQVTEVAYDVGFNSPSYFSSCFKAEFEQTPKAFVEEQEHTSKG</sequence>
<organism evidence="7 8">
    <name type="scientific">Planctobacterium marinum</name>
    <dbReference type="NCBI Taxonomy" id="1631968"/>
    <lineage>
        <taxon>Bacteria</taxon>
        <taxon>Pseudomonadati</taxon>
        <taxon>Pseudomonadota</taxon>
        <taxon>Gammaproteobacteria</taxon>
        <taxon>Alteromonadales</taxon>
        <taxon>Alteromonadaceae</taxon>
        <taxon>Planctobacterium</taxon>
    </lineage>
</organism>
<protein>
    <submittedName>
        <fullName evidence="7">Uncharacterized protein</fullName>
    </submittedName>
</protein>
<dbReference type="InterPro" id="IPR020449">
    <property type="entry name" value="Tscrpt_reg_AraC-type_HTH"/>
</dbReference>
<name>A0AA48HK46_9ALTE</name>
<dbReference type="SMART" id="SM00342">
    <property type="entry name" value="HTH_ARAC"/>
    <property type="match status" value="1"/>
</dbReference>
<dbReference type="KEGG" id="pmaw:MACH26_22350"/>
<evidence type="ECO:0000313" key="7">
    <source>
        <dbReference type="EMBL" id="BDX06714.1"/>
    </source>
</evidence>
<evidence type="ECO:0000256" key="3">
    <source>
        <dbReference type="ARBA" id="ARBA00023163"/>
    </source>
</evidence>
<keyword evidence="3" id="KW-0804">Transcription</keyword>
<dbReference type="GO" id="GO:0000160">
    <property type="term" value="P:phosphorelay signal transduction system"/>
    <property type="evidence" value="ECO:0007669"/>
    <property type="project" value="InterPro"/>
</dbReference>
<dbReference type="PANTHER" id="PTHR43280:SF28">
    <property type="entry name" value="HTH-TYPE TRANSCRIPTIONAL ACTIVATOR RHAS"/>
    <property type="match status" value="1"/>
</dbReference>
<reference evidence="7" key="1">
    <citation type="submission" date="2023-01" db="EMBL/GenBank/DDBJ databases">
        <title>Complete genome sequence of Planctobacterium marinum strain Dej080120_11.</title>
        <authorList>
            <person name="Ueki S."/>
            <person name="Maruyama F."/>
        </authorList>
    </citation>
    <scope>NUCLEOTIDE SEQUENCE</scope>
    <source>
        <strain evidence="7">Dej080120_11</strain>
    </source>
</reference>
<dbReference type="RefSeq" id="WP_338292720.1">
    <property type="nucleotide sequence ID" value="NZ_AP027272.1"/>
</dbReference>
<comment type="caution">
    <text evidence="4">Lacks conserved residue(s) required for the propagation of feature annotation.</text>
</comment>
<feature type="domain" description="Response regulatory" evidence="6">
    <location>
        <begin position="1"/>
        <end position="29"/>
    </location>
</feature>
<dbReference type="PROSITE" id="PS01124">
    <property type="entry name" value="HTH_ARAC_FAMILY_2"/>
    <property type="match status" value="1"/>
</dbReference>
<dbReference type="InterPro" id="IPR009057">
    <property type="entry name" value="Homeodomain-like_sf"/>
</dbReference>